<dbReference type="Pfam" id="PF00014">
    <property type="entry name" value="Kunitz_BPTI"/>
    <property type="match status" value="1"/>
</dbReference>
<dbReference type="PROSITE" id="PS50279">
    <property type="entry name" value="BPTI_KUNITZ_2"/>
    <property type="match status" value="1"/>
</dbReference>
<dbReference type="SUPFAM" id="SSF57362">
    <property type="entry name" value="BPTI-like"/>
    <property type="match status" value="1"/>
</dbReference>
<dbReference type="GO" id="GO:0004867">
    <property type="term" value="F:serine-type endopeptidase inhibitor activity"/>
    <property type="evidence" value="ECO:0007669"/>
    <property type="project" value="UniProtKB-KW"/>
</dbReference>
<dbReference type="Proteomes" id="UP000011518">
    <property type="component" value="Unassembled WGS sequence"/>
</dbReference>
<proteinExistence type="predicted"/>
<dbReference type="InterPro" id="IPR020901">
    <property type="entry name" value="Prtase_inh_Kunz-CS"/>
</dbReference>
<reference evidence="7" key="2">
    <citation type="journal article" date="2013" name="Nat. Commun.">
        <title>Genome of the Chinese tree shrew.</title>
        <authorList>
            <person name="Fan Y."/>
            <person name="Huang Z.Y."/>
            <person name="Cao C.C."/>
            <person name="Chen C.S."/>
            <person name="Chen Y.X."/>
            <person name="Fan D.D."/>
            <person name="He J."/>
            <person name="Hou H.L."/>
            <person name="Hu L."/>
            <person name="Hu X.T."/>
            <person name="Jiang X.T."/>
            <person name="Lai R."/>
            <person name="Lang Y.S."/>
            <person name="Liang B."/>
            <person name="Liao S.G."/>
            <person name="Mu D."/>
            <person name="Ma Y.Y."/>
            <person name="Niu Y.Y."/>
            <person name="Sun X.Q."/>
            <person name="Xia J.Q."/>
            <person name="Xiao J."/>
            <person name="Xiong Z.Q."/>
            <person name="Xu L."/>
            <person name="Yang L."/>
            <person name="Zhang Y."/>
            <person name="Zhao W."/>
            <person name="Zhao X.D."/>
            <person name="Zheng Y.T."/>
            <person name="Zhou J.M."/>
            <person name="Zhu Y.B."/>
            <person name="Zhang G.J."/>
            <person name="Wang J."/>
            <person name="Yao Y.G."/>
        </authorList>
    </citation>
    <scope>NUCLEOTIDE SEQUENCE [LARGE SCALE GENOMIC DNA]</scope>
</reference>
<dbReference type="InParanoid" id="L9KGQ6"/>
<dbReference type="AlphaFoldDB" id="L9KGQ6"/>
<evidence type="ECO:0000256" key="1">
    <source>
        <dbReference type="ARBA" id="ARBA00022690"/>
    </source>
</evidence>
<gene>
    <name evidence="6" type="ORF">TREES_T100009141</name>
</gene>
<dbReference type="SMART" id="SM00131">
    <property type="entry name" value="KU"/>
    <property type="match status" value="1"/>
</dbReference>
<dbReference type="CDD" id="cd22592">
    <property type="entry name" value="Kunitz_BPTI"/>
    <property type="match status" value="1"/>
</dbReference>
<keyword evidence="2" id="KW-0722">Serine protease inhibitor</keyword>
<dbReference type="PANTHER" id="PTHR47247:SF1">
    <property type="entry name" value="KUNITZ-TYPE PROTEASE INHIBITOR 2"/>
    <property type="match status" value="1"/>
</dbReference>
<evidence type="ECO:0000256" key="3">
    <source>
        <dbReference type="ARBA" id="ARBA00023157"/>
    </source>
</evidence>
<evidence type="ECO:0000259" key="5">
    <source>
        <dbReference type="PROSITE" id="PS50279"/>
    </source>
</evidence>
<reference evidence="7" key="1">
    <citation type="submission" date="2012-07" db="EMBL/GenBank/DDBJ databases">
        <title>Genome of the Chinese tree shrew, a rising model animal genetically related to primates.</title>
        <authorList>
            <person name="Zhang G."/>
            <person name="Fan Y."/>
            <person name="Yao Y."/>
            <person name="Huang Z."/>
        </authorList>
    </citation>
    <scope>NUCLEOTIDE SEQUENCE [LARGE SCALE GENOMIC DNA]</scope>
</reference>
<dbReference type="PROSITE" id="PS00280">
    <property type="entry name" value="BPTI_KUNITZ_1"/>
    <property type="match status" value="1"/>
</dbReference>
<keyword evidence="1" id="KW-0646">Protease inhibitor</keyword>
<dbReference type="Gene3D" id="4.10.410.10">
    <property type="entry name" value="Pancreatic trypsin inhibitor Kunitz domain"/>
    <property type="match status" value="1"/>
</dbReference>
<accession>L9KGQ6</accession>
<evidence type="ECO:0000256" key="4">
    <source>
        <dbReference type="SAM" id="SignalP"/>
    </source>
</evidence>
<dbReference type="EMBL" id="KB320863">
    <property type="protein sequence ID" value="ELW61659.1"/>
    <property type="molecule type" value="Genomic_DNA"/>
</dbReference>
<dbReference type="PRINTS" id="PR00759">
    <property type="entry name" value="BASICPTASE"/>
</dbReference>
<evidence type="ECO:0000256" key="2">
    <source>
        <dbReference type="ARBA" id="ARBA00022900"/>
    </source>
</evidence>
<sequence length="86" mass="9599">MNRLCLSVALLVLLGSQQNESMNPSQVSQPDFCFEPPHTGRCRASFTRYYFNSTTGNCQTFVYGGCRGKKNNFVNIEDCMNTCGAK</sequence>
<protein>
    <submittedName>
        <fullName evidence="6">Pancreatic trypsin inhibitor</fullName>
    </submittedName>
</protein>
<dbReference type="InterPro" id="IPR002223">
    <property type="entry name" value="Kunitz_BPTI"/>
</dbReference>
<keyword evidence="3" id="KW-1015">Disulfide bond</keyword>
<evidence type="ECO:0000313" key="6">
    <source>
        <dbReference type="EMBL" id="ELW61659.1"/>
    </source>
</evidence>
<feature type="chain" id="PRO_5003999393" evidence="4">
    <location>
        <begin position="22"/>
        <end position="86"/>
    </location>
</feature>
<keyword evidence="4" id="KW-0732">Signal</keyword>
<dbReference type="PANTHER" id="PTHR47247">
    <property type="entry name" value="KUNITZ-TYPE PROTEASE INHIBITOR 2"/>
    <property type="match status" value="1"/>
</dbReference>
<feature type="signal peptide" evidence="4">
    <location>
        <begin position="1"/>
        <end position="21"/>
    </location>
</feature>
<feature type="domain" description="BPTI/Kunitz inhibitor" evidence="5">
    <location>
        <begin position="33"/>
        <end position="83"/>
    </location>
</feature>
<keyword evidence="7" id="KW-1185">Reference proteome</keyword>
<organism evidence="6 7">
    <name type="scientific">Tupaia chinensis</name>
    <name type="common">Chinese tree shrew</name>
    <name type="synonym">Tupaia belangeri chinensis</name>
    <dbReference type="NCBI Taxonomy" id="246437"/>
    <lineage>
        <taxon>Eukaryota</taxon>
        <taxon>Metazoa</taxon>
        <taxon>Chordata</taxon>
        <taxon>Craniata</taxon>
        <taxon>Vertebrata</taxon>
        <taxon>Euteleostomi</taxon>
        <taxon>Mammalia</taxon>
        <taxon>Eutheria</taxon>
        <taxon>Euarchontoglires</taxon>
        <taxon>Scandentia</taxon>
        <taxon>Tupaiidae</taxon>
        <taxon>Tupaia</taxon>
    </lineage>
</organism>
<evidence type="ECO:0000313" key="7">
    <source>
        <dbReference type="Proteomes" id="UP000011518"/>
    </source>
</evidence>
<dbReference type="STRING" id="246437.L9KGQ6"/>
<dbReference type="InterPro" id="IPR036880">
    <property type="entry name" value="Kunitz_BPTI_sf"/>
</dbReference>
<name>L9KGQ6_TUPCH</name>